<dbReference type="InterPro" id="IPR001650">
    <property type="entry name" value="Helicase_C-like"/>
</dbReference>
<keyword evidence="5" id="KW-0238">DNA-binding</keyword>
<dbReference type="InterPro" id="IPR027417">
    <property type="entry name" value="P-loop_NTPase"/>
</dbReference>
<dbReference type="SUPFAM" id="SSF52540">
    <property type="entry name" value="P-loop containing nucleoside triphosphate hydrolases"/>
    <property type="match status" value="1"/>
</dbReference>
<keyword evidence="2 10" id="KW-0378">Hydrolase</keyword>
<dbReference type="PANTHER" id="PTHR13710:SF84">
    <property type="entry name" value="ATP-DEPENDENT DNA HELICASE RECS-RELATED"/>
    <property type="match status" value="1"/>
</dbReference>
<dbReference type="PROSITE" id="PS51194">
    <property type="entry name" value="HELICASE_CTER"/>
    <property type="match status" value="1"/>
</dbReference>
<dbReference type="SMART" id="SM00487">
    <property type="entry name" value="DEXDc"/>
    <property type="match status" value="1"/>
</dbReference>
<keyword evidence="3 10" id="KW-0347">Helicase</keyword>
<dbReference type="NCBIfam" id="TIGR00614">
    <property type="entry name" value="recQ_fam"/>
    <property type="match status" value="1"/>
</dbReference>
<dbReference type="CDD" id="cd17920">
    <property type="entry name" value="DEXHc_RecQ"/>
    <property type="match status" value="1"/>
</dbReference>
<dbReference type="Pfam" id="PF00271">
    <property type="entry name" value="Helicase_C"/>
    <property type="match status" value="1"/>
</dbReference>
<dbReference type="EMBL" id="CP104778">
    <property type="protein sequence ID" value="WPC20753.1"/>
    <property type="molecule type" value="Genomic_DNA"/>
</dbReference>
<dbReference type="PANTHER" id="PTHR13710">
    <property type="entry name" value="DNA HELICASE RECQ FAMILY MEMBER"/>
    <property type="match status" value="1"/>
</dbReference>
<dbReference type="InterPro" id="IPR032284">
    <property type="entry name" value="RecQ_Zn-bd"/>
</dbReference>
<evidence type="ECO:0000256" key="5">
    <source>
        <dbReference type="ARBA" id="ARBA00023125"/>
    </source>
</evidence>
<dbReference type="RefSeq" id="WP_082854847.1">
    <property type="nucleotide sequence ID" value="NZ_BBIM01000028.1"/>
</dbReference>
<name>A0ABZ0Q1E2_9LACO</name>
<dbReference type="InterPro" id="IPR002464">
    <property type="entry name" value="DNA/RNA_helicase_DEAH_CS"/>
</dbReference>
<keyword evidence="11" id="KW-1185">Reference proteome</keyword>
<dbReference type="Pfam" id="PF16124">
    <property type="entry name" value="RecQ_Zn_bind"/>
    <property type="match status" value="1"/>
</dbReference>
<proteinExistence type="predicted"/>
<dbReference type="Pfam" id="PF00270">
    <property type="entry name" value="DEAD"/>
    <property type="match status" value="1"/>
</dbReference>
<evidence type="ECO:0000256" key="3">
    <source>
        <dbReference type="ARBA" id="ARBA00022806"/>
    </source>
</evidence>
<evidence type="ECO:0000256" key="6">
    <source>
        <dbReference type="ARBA" id="ARBA00044535"/>
    </source>
</evidence>
<dbReference type="SMART" id="SM00490">
    <property type="entry name" value="HELICc"/>
    <property type="match status" value="1"/>
</dbReference>
<dbReference type="InterPro" id="IPR004589">
    <property type="entry name" value="DNA_helicase_ATP-dep_RecQ"/>
</dbReference>
<evidence type="ECO:0000256" key="4">
    <source>
        <dbReference type="ARBA" id="ARBA00022840"/>
    </source>
</evidence>
<dbReference type="InterPro" id="IPR014001">
    <property type="entry name" value="Helicase_ATP-bd"/>
</dbReference>
<protein>
    <recommendedName>
        <fullName evidence="6">ATP-dependent DNA helicase RecQ</fullName>
    </recommendedName>
    <alternativeName>
        <fullName evidence="7">DNA 3'-5' helicase RecQ</fullName>
    </alternativeName>
</protein>
<feature type="domain" description="Helicase C-terminal" evidence="9">
    <location>
        <begin position="225"/>
        <end position="382"/>
    </location>
</feature>
<organism evidence="10 11">
    <name type="scientific">Pediococcus inopinatus</name>
    <dbReference type="NCBI Taxonomy" id="114090"/>
    <lineage>
        <taxon>Bacteria</taxon>
        <taxon>Bacillati</taxon>
        <taxon>Bacillota</taxon>
        <taxon>Bacilli</taxon>
        <taxon>Lactobacillales</taxon>
        <taxon>Lactobacillaceae</taxon>
        <taxon>Pediococcus</taxon>
    </lineage>
</organism>
<dbReference type="Proteomes" id="UP001302696">
    <property type="component" value="Chromosome"/>
</dbReference>
<dbReference type="GO" id="GO:0016787">
    <property type="term" value="F:hydrolase activity"/>
    <property type="evidence" value="ECO:0007669"/>
    <property type="project" value="UniProtKB-KW"/>
</dbReference>
<keyword evidence="1" id="KW-0547">Nucleotide-binding</keyword>
<dbReference type="PROSITE" id="PS51192">
    <property type="entry name" value="HELICASE_ATP_BIND_1"/>
    <property type="match status" value="1"/>
</dbReference>
<evidence type="ECO:0000259" key="8">
    <source>
        <dbReference type="PROSITE" id="PS51192"/>
    </source>
</evidence>
<evidence type="ECO:0000313" key="11">
    <source>
        <dbReference type="Proteomes" id="UP001302696"/>
    </source>
</evidence>
<sequence>MMINNEHIYQKLQQKFGFTEFKSGQLEIIQRLCEQENVLAVLPTGTGKSLIYQLFGYLIERPVIVISPLISLIDDQVARLNRLGEKRVIGLTSKLDHNQRQFALNHLRNYRFIYVSPEMADQPDVQLQLSKINCGLFVVDEAHCLSQWGPDFRPAYLKLKDLVRQVGSPTTLMLTATAKATVREDIIKKMGFASTEVSQVVHSVDRPNIFLEIEHCTSSSEKNEKLLDLVSLLKGPGIIYFSSKKVANQISELIAQKTDREVAAYHADIDLQDRYRIQQQFMHGNIDLICATSAFGMGIDKNNVRFVIHYHMPGNLENYLQEIGRAGRDQKASIAILLYAPGDEYIPSTLNLAGTPSAANIQTFFARPESRASFDEDQRQLLDYYRDQNNTSEEVTQIFQTRQLAKQVSLTSMLDFVNETGCLRTKLLAYFDEQFGDHSSSCCGIDNASEKVSQLKLDWEPVKKDSKNSKTGLIPWKIRLENLFPSKK</sequence>
<evidence type="ECO:0000256" key="1">
    <source>
        <dbReference type="ARBA" id="ARBA00022741"/>
    </source>
</evidence>
<gene>
    <name evidence="10" type="ORF">N6G96_05460</name>
</gene>
<reference evidence="11" key="1">
    <citation type="submission" date="2024-06" db="EMBL/GenBank/DDBJ databases">
        <authorList>
            <person name="Chang H.C."/>
            <person name="Mun S.Y."/>
        </authorList>
    </citation>
    <scope>NUCLEOTIDE SEQUENCE [LARGE SCALE GENOMIC DNA]</scope>
    <source>
        <strain evidence="11">KT1</strain>
    </source>
</reference>
<feature type="domain" description="Helicase ATP-binding" evidence="8">
    <location>
        <begin position="29"/>
        <end position="196"/>
    </location>
</feature>
<dbReference type="PROSITE" id="PS00690">
    <property type="entry name" value="DEAH_ATP_HELICASE"/>
    <property type="match status" value="1"/>
</dbReference>
<keyword evidence="4" id="KW-0067">ATP-binding</keyword>
<dbReference type="InterPro" id="IPR011545">
    <property type="entry name" value="DEAD/DEAH_box_helicase_dom"/>
</dbReference>
<accession>A0ABZ0Q1E2</accession>
<dbReference type="GO" id="GO:0003678">
    <property type="term" value="F:DNA helicase activity"/>
    <property type="evidence" value="ECO:0007669"/>
    <property type="project" value="UniProtKB-EC"/>
</dbReference>
<dbReference type="Gene3D" id="3.40.50.300">
    <property type="entry name" value="P-loop containing nucleotide triphosphate hydrolases"/>
    <property type="match status" value="2"/>
</dbReference>
<evidence type="ECO:0000256" key="7">
    <source>
        <dbReference type="ARBA" id="ARBA00044550"/>
    </source>
</evidence>
<evidence type="ECO:0000256" key="2">
    <source>
        <dbReference type="ARBA" id="ARBA00022801"/>
    </source>
</evidence>
<evidence type="ECO:0000259" key="9">
    <source>
        <dbReference type="PROSITE" id="PS51194"/>
    </source>
</evidence>
<evidence type="ECO:0000313" key="10">
    <source>
        <dbReference type="EMBL" id="WPC20753.1"/>
    </source>
</evidence>